<feature type="domain" description="PafC HTH" evidence="2">
    <location>
        <begin position="5"/>
        <end position="118"/>
    </location>
</feature>
<reference evidence="3 4" key="1">
    <citation type="journal article" date="2015" name="Genome Announc.">
        <title>Complete Genome Sequences for Two Strains of a Novel Fastidious, Partially Acid-Fast, Gram-Positive Corynebacterineae Bacterium, Derived from Human Clinical Samples.</title>
        <authorList>
            <person name="Nicholson A.C."/>
            <person name="Bell M."/>
            <person name="Humrighouse B.W."/>
            <person name="McQuiston J.R."/>
        </authorList>
    </citation>
    <scope>NUCLEOTIDE SEQUENCE [LARGE SCALE GENOMIC DNA]</scope>
    <source>
        <strain evidence="3 4">X1698</strain>
    </source>
</reference>
<evidence type="ECO:0008006" key="5">
    <source>
        <dbReference type="Google" id="ProtNLM"/>
    </source>
</evidence>
<dbReference type="KEGG" id="cbq:AL705_00115"/>
<feature type="domain" description="WYL" evidence="1">
    <location>
        <begin position="142"/>
        <end position="207"/>
    </location>
</feature>
<evidence type="ECO:0000259" key="2">
    <source>
        <dbReference type="Pfam" id="PF19187"/>
    </source>
</evidence>
<name>A0A0M4M7A7_9ACTN</name>
<sequence length="308" mass="33906">MKTSQKVALALDIIPYLANHGGITRREAAAHFGISPRELTSILEIAVCCGIPGYYGGDLLDIDIWGDNIYVYTAQGLEKPLRLTTAERAALTLALEHVDKVPGLTNHTAVHSVLAKLTGQPSASSGSADTAAPTGGIPGATEILSTAITDRRVLTLDYLRGTGELTPGRRVLPYRIIIRKGFAYLIAWSLDAHELRQFRLDRIVQLHPDTLWSGEEPLHIADIERYCTDGETAKEAYVTLRHDAVWLAELLGITITDSNSSTLYGVLPYFTEAWLLRMAQRYADYMVVCRPKHIEKTVVDRAAQALAR</sequence>
<dbReference type="InterPro" id="IPR026881">
    <property type="entry name" value="WYL_dom"/>
</dbReference>
<accession>A0A0M4M7A7</accession>
<dbReference type="InterPro" id="IPR028349">
    <property type="entry name" value="PafC-like"/>
</dbReference>
<evidence type="ECO:0000313" key="3">
    <source>
        <dbReference type="EMBL" id="ALE18401.1"/>
    </source>
</evidence>
<dbReference type="InterPro" id="IPR051534">
    <property type="entry name" value="CBASS_pafABC_assoc_protein"/>
</dbReference>
<evidence type="ECO:0000313" key="4">
    <source>
        <dbReference type="Proteomes" id="UP000068137"/>
    </source>
</evidence>
<protein>
    <recommendedName>
        <fullName evidence="5">WYL domain-containing protein</fullName>
    </recommendedName>
</protein>
<dbReference type="PANTHER" id="PTHR34580">
    <property type="match status" value="1"/>
</dbReference>
<dbReference type="PIRSF" id="PIRSF016838">
    <property type="entry name" value="PafC"/>
    <property type="match status" value="1"/>
</dbReference>
<dbReference type="Proteomes" id="UP000068137">
    <property type="component" value="Chromosome"/>
</dbReference>
<dbReference type="PANTHER" id="PTHR34580:SF1">
    <property type="entry name" value="PROTEIN PAFC"/>
    <property type="match status" value="1"/>
</dbReference>
<dbReference type="AlphaFoldDB" id="A0A0M4M7A7"/>
<organism evidence="3 4">
    <name type="scientific">Lawsonella clevelandensis</name>
    <dbReference type="NCBI Taxonomy" id="1528099"/>
    <lineage>
        <taxon>Bacteria</taxon>
        <taxon>Bacillati</taxon>
        <taxon>Actinomycetota</taxon>
        <taxon>Actinomycetes</taxon>
        <taxon>Mycobacteriales</taxon>
        <taxon>Lawsonellaceae</taxon>
        <taxon>Lawsonella</taxon>
    </lineage>
</organism>
<dbReference type="InterPro" id="IPR043839">
    <property type="entry name" value="PafC_HTH"/>
</dbReference>
<gene>
    <name evidence="3" type="ORF">AL705_00115</name>
</gene>
<dbReference type="EMBL" id="CP012390">
    <property type="protein sequence ID" value="ALE18401.1"/>
    <property type="molecule type" value="Genomic_DNA"/>
</dbReference>
<dbReference type="Pfam" id="PF19187">
    <property type="entry name" value="HTH_PafC"/>
    <property type="match status" value="1"/>
</dbReference>
<dbReference type="STRING" id="1528099.AL705_00115"/>
<proteinExistence type="predicted"/>
<evidence type="ECO:0000259" key="1">
    <source>
        <dbReference type="Pfam" id="PF13280"/>
    </source>
</evidence>
<dbReference type="RefSeq" id="WP_053961280.1">
    <property type="nucleotide sequence ID" value="NZ_CAJPTR010000002.1"/>
</dbReference>
<dbReference type="Pfam" id="PF13280">
    <property type="entry name" value="WYL"/>
    <property type="match status" value="1"/>
</dbReference>
<dbReference type="OrthoDB" id="5174471at2"/>
<dbReference type="PROSITE" id="PS52050">
    <property type="entry name" value="WYL"/>
    <property type="match status" value="1"/>
</dbReference>